<dbReference type="AlphaFoldDB" id="A0A7Y6NHH2"/>
<dbReference type="PANTHER" id="PTHR34413:SF2">
    <property type="entry name" value="PROPHAGE TAIL FIBER ASSEMBLY PROTEIN HOMOLOG TFAE-RELATED"/>
    <property type="match status" value="1"/>
</dbReference>
<evidence type="ECO:0000313" key="2">
    <source>
        <dbReference type="Proteomes" id="UP000566985"/>
    </source>
</evidence>
<dbReference type="Pfam" id="PF02413">
    <property type="entry name" value="Caudo_TAP"/>
    <property type="match status" value="1"/>
</dbReference>
<accession>A0A7Y6NHH2</accession>
<dbReference type="RefSeq" id="WP_069728912.1">
    <property type="nucleotide sequence ID" value="NZ_JABWPE010000027.1"/>
</dbReference>
<gene>
    <name evidence="1" type="ORF">HU668_18905</name>
</gene>
<dbReference type="Proteomes" id="UP000566985">
    <property type="component" value="Unassembled WGS sequence"/>
</dbReference>
<comment type="caution">
    <text evidence="1">The sequence shown here is derived from an EMBL/GenBank/DDBJ whole genome shotgun (WGS) entry which is preliminary data.</text>
</comment>
<protein>
    <submittedName>
        <fullName evidence="1">Tail fiber assembly protein</fullName>
    </submittedName>
</protein>
<dbReference type="PANTHER" id="PTHR34413">
    <property type="entry name" value="PROPHAGE TAIL FIBER ASSEMBLY PROTEIN HOMOLOG TFAE-RELATED-RELATED"/>
    <property type="match status" value="1"/>
</dbReference>
<evidence type="ECO:0000313" key="1">
    <source>
        <dbReference type="EMBL" id="NUY98528.1"/>
    </source>
</evidence>
<dbReference type="InterPro" id="IPR051220">
    <property type="entry name" value="TFA_Chaperone"/>
</dbReference>
<dbReference type="EMBL" id="JABWPM010000027">
    <property type="protein sequence ID" value="NUY98528.1"/>
    <property type="molecule type" value="Genomic_DNA"/>
</dbReference>
<organism evidence="1 2">
    <name type="scientific">Pantoea brenneri</name>
    <dbReference type="NCBI Taxonomy" id="472694"/>
    <lineage>
        <taxon>Bacteria</taxon>
        <taxon>Pseudomonadati</taxon>
        <taxon>Pseudomonadota</taxon>
        <taxon>Gammaproteobacteria</taxon>
        <taxon>Enterobacterales</taxon>
        <taxon>Erwiniaceae</taxon>
        <taxon>Pantoea</taxon>
    </lineage>
</organism>
<dbReference type="InterPro" id="IPR003458">
    <property type="entry name" value="Phage_T4_Gp38_tail_assem"/>
</dbReference>
<reference evidence="1 2" key="1">
    <citation type="submission" date="2020-05" db="EMBL/GenBank/DDBJ databases">
        <title>Whole Genome Sequences of Enterobacteriales Associated with the International Space Station.</title>
        <authorList>
            <person name="Bharadwaj A."/>
            <person name="Daudu R."/>
            <person name="Singh N."/>
            <person name="Wood J."/>
            <person name="Debieu M."/>
            <person name="Mason C."/>
            <person name="Wang C."/>
            <person name="Venkateswaran K."/>
        </authorList>
    </citation>
    <scope>NUCLEOTIDE SEQUENCE [LARGE SCALE GENOMIC DNA]</scope>
    <source>
        <strain evidence="1 2">IF5SW-B1</strain>
    </source>
</reference>
<sequence>MAKITLDKNGLAKASGTLTIYSFDSLTGEYTGSCDEYLAQGVGLPANACVTAPPVIEAGQAAVYRDGNWQIVADHRGETVYSVADGSATEIAELGDYPAGTTPLEPATAWDKWDGNKWVTDNDAQRAAAVSQATTEKSARISEANGVTQAWQTQLLLGIITDEDKVTLTEWMKYIQAVQTTDLTNAPDISWPVKPE</sequence>
<name>A0A7Y6NHH2_9GAMM</name>
<dbReference type="GeneID" id="57347235"/>
<proteinExistence type="predicted"/>